<feature type="domain" description="Nitroreductase" evidence="6">
    <location>
        <begin position="68"/>
        <end position="152"/>
    </location>
</feature>
<dbReference type="GO" id="GO:0016491">
    <property type="term" value="F:oxidoreductase activity"/>
    <property type="evidence" value="ECO:0007669"/>
    <property type="project" value="UniProtKB-KW"/>
</dbReference>
<reference evidence="7" key="2">
    <citation type="journal article" date="2021" name="PeerJ">
        <title>Extensive microbial diversity within the chicken gut microbiome revealed by metagenomics and culture.</title>
        <authorList>
            <person name="Gilroy R."/>
            <person name="Ravi A."/>
            <person name="Getino M."/>
            <person name="Pursley I."/>
            <person name="Horton D.L."/>
            <person name="Alikhan N.F."/>
            <person name="Baker D."/>
            <person name="Gharbi K."/>
            <person name="Hall N."/>
            <person name="Watson M."/>
            <person name="Adriaenssens E.M."/>
            <person name="Foster-Nyarko E."/>
            <person name="Jarju S."/>
            <person name="Secka A."/>
            <person name="Antonio M."/>
            <person name="Oren A."/>
            <person name="Chaudhuri R.R."/>
            <person name="La Ragione R."/>
            <person name="Hildebrand F."/>
            <person name="Pallen M.J."/>
        </authorList>
    </citation>
    <scope>NUCLEOTIDE SEQUENCE</scope>
    <source>
        <strain evidence="7">USAMLcec12-2067</strain>
    </source>
</reference>
<evidence type="ECO:0000256" key="4">
    <source>
        <dbReference type="ARBA" id="ARBA00022643"/>
    </source>
</evidence>
<evidence type="ECO:0000259" key="6">
    <source>
        <dbReference type="Pfam" id="PF00881"/>
    </source>
</evidence>
<dbReference type="InterPro" id="IPR029479">
    <property type="entry name" value="Nitroreductase"/>
</dbReference>
<accession>A0A2K2U5K9</accession>
<dbReference type="RefSeq" id="WP_087197625.1">
    <property type="nucleotide sequence ID" value="NZ_PPEL01000022.1"/>
</dbReference>
<proteinExistence type="inferred from homology"/>
<evidence type="ECO:0000313" key="7">
    <source>
        <dbReference type="EMBL" id="HJH43384.1"/>
    </source>
</evidence>
<keyword evidence="9" id="KW-1185">Reference proteome</keyword>
<comment type="caution">
    <text evidence="8">The sequence shown here is derived from an EMBL/GenBank/DDBJ whole genome shotgun (WGS) entry which is preliminary data.</text>
</comment>
<dbReference type="EMBL" id="PPEL01000022">
    <property type="protein sequence ID" value="PNV65625.1"/>
    <property type="molecule type" value="Genomic_DNA"/>
</dbReference>
<reference evidence="7" key="3">
    <citation type="submission" date="2021-09" db="EMBL/GenBank/DDBJ databases">
        <authorList>
            <person name="Gilroy R."/>
        </authorList>
    </citation>
    <scope>NUCLEOTIDE SEQUENCE</scope>
    <source>
        <strain evidence="7">USAMLcec12-2067</strain>
    </source>
</reference>
<dbReference type="CDD" id="cd20609">
    <property type="entry name" value="nitroreductase"/>
    <property type="match status" value="1"/>
</dbReference>
<dbReference type="EMBL" id="DYZL01000126">
    <property type="protein sequence ID" value="HJH43384.1"/>
    <property type="molecule type" value="Genomic_DNA"/>
</dbReference>
<keyword evidence="5" id="KW-0560">Oxidoreductase</keyword>
<comment type="cofactor">
    <cofactor evidence="1">
        <name>FMN</name>
        <dbReference type="ChEBI" id="CHEBI:58210"/>
    </cofactor>
</comment>
<comment type="similarity">
    <text evidence="2">Belongs to the nitroreductase family.</text>
</comment>
<evidence type="ECO:0000313" key="8">
    <source>
        <dbReference type="EMBL" id="PNV65625.1"/>
    </source>
</evidence>
<dbReference type="Pfam" id="PF00881">
    <property type="entry name" value="Nitroreductase"/>
    <property type="match status" value="2"/>
</dbReference>
<organism evidence="8 9">
    <name type="scientific">Rubneribacter badeniensis</name>
    <dbReference type="NCBI Taxonomy" id="2070688"/>
    <lineage>
        <taxon>Bacteria</taxon>
        <taxon>Bacillati</taxon>
        <taxon>Actinomycetota</taxon>
        <taxon>Coriobacteriia</taxon>
        <taxon>Eggerthellales</taxon>
        <taxon>Eggerthellaceae</taxon>
        <taxon>Rubneribacter</taxon>
    </lineage>
</organism>
<reference evidence="8 9" key="1">
    <citation type="journal article" date="2018" name="Int. J. Syst. Evol. Microbiol.">
        <title>Rubneribacter badeniensis gen. nov., sp. nov. and Enteroscipio rubneri gen. nov., sp. nov., new members of the Eggerthellaceae isolated from human faeces.</title>
        <authorList>
            <person name="Danylec N."/>
            <person name="Gobl A."/>
            <person name="Stoll D.A."/>
            <person name="Hetzer B."/>
            <person name="Kulling S.E."/>
            <person name="Huch M."/>
        </authorList>
    </citation>
    <scope>NUCLEOTIDE SEQUENCE [LARGE SCALE GENOMIC DNA]</scope>
    <source>
        <strain evidence="8 9">ResAG-85</strain>
    </source>
</reference>
<dbReference type="Proteomes" id="UP000789325">
    <property type="component" value="Unassembled WGS sequence"/>
</dbReference>
<dbReference type="Proteomes" id="UP000236488">
    <property type="component" value="Unassembled WGS sequence"/>
</dbReference>
<gene>
    <name evidence="8" type="ORF">C2L80_05480</name>
    <name evidence="7" type="ORF">K8V16_06260</name>
</gene>
<feature type="domain" description="Nitroreductase" evidence="6">
    <location>
        <begin position="8"/>
        <end position="62"/>
    </location>
</feature>
<dbReference type="InterPro" id="IPR000415">
    <property type="entry name" value="Nitroreductase-like"/>
</dbReference>
<protein>
    <submittedName>
        <fullName evidence="7">Nitroreductase family protein</fullName>
    </submittedName>
</protein>
<evidence type="ECO:0000256" key="3">
    <source>
        <dbReference type="ARBA" id="ARBA00022630"/>
    </source>
</evidence>
<dbReference type="PANTHER" id="PTHR43673:SF2">
    <property type="entry name" value="NITROREDUCTASE"/>
    <property type="match status" value="1"/>
</dbReference>
<dbReference type="SUPFAM" id="SSF55469">
    <property type="entry name" value="FMN-dependent nitroreductase-like"/>
    <property type="match status" value="1"/>
</dbReference>
<dbReference type="Gene3D" id="3.40.109.10">
    <property type="entry name" value="NADH Oxidase"/>
    <property type="match status" value="1"/>
</dbReference>
<dbReference type="AlphaFoldDB" id="A0A2K2U5K9"/>
<evidence type="ECO:0000256" key="1">
    <source>
        <dbReference type="ARBA" id="ARBA00001917"/>
    </source>
</evidence>
<dbReference type="PANTHER" id="PTHR43673">
    <property type="entry name" value="NAD(P)H NITROREDUCTASE YDGI-RELATED"/>
    <property type="match status" value="1"/>
</dbReference>
<evidence type="ECO:0000313" key="9">
    <source>
        <dbReference type="Proteomes" id="UP000236488"/>
    </source>
</evidence>
<keyword evidence="4" id="KW-0288">FMN</keyword>
<sequence>MGFLEVARARYSVRAYEKRAVEQEKVDAVLEAGRLAPSACNRHPSRVIVATSAADLEKMARSAPNFAKDGSVFGAPLVLLVCVRPADAWRRSYDGMVSADIDATIVCDQMMMAAHDAGLGTCWVCHFDPDVVCREFDLPEEVVPVNMLTVGYAADEPRPADKREARRIPLAQFLDVRA</sequence>
<evidence type="ECO:0000256" key="2">
    <source>
        <dbReference type="ARBA" id="ARBA00007118"/>
    </source>
</evidence>
<evidence type="ECO:0000256" key="5">
    <source>
        <dbReference type="ARBA" id="ARBA00023002"/>
    </source>
</evidence>
<name>A0A2K2U5K9_9ACTN</name>
<keyword evidence="3" id="KW-0285">Flavoprotein</keyword>